<evidence type="ECO:0000313" key="1">
    <source>
        <dbReference type="EMBL" id="RON01906.1"/>
    </source>
</evidence>
<protein>
    <submittedName>
        <fullName evidence="1">Uncharacterized protein</fullName>
    </submittedName>
</protein>
<accession>A0A423GWB4</accession>
<dbReference type="Proteomes" id="UP000286071">
    <property type="component" value="Unassembled WGS sequence"/>
</dbReference>
<dbReference type="EMBL" id="MOBJ01000034">
    <property type="protein sequence ID" value="RON01906.1"/>
    <property type="molecule type" value="Genomic_DNA"/>
</dbReference>
<reference evidence="1 2" key="1">
    <citation type="submission" date="2016-10" db="EMBL/GenBank/DDBJ databases">
        <title>Comparative genome analysis of multiple Pseudomonas spp. focuses on biocontrol and plant growth promoting traits.</title>
        <authorList>
            <person name="Tao X.-Y."/>
            <person name="Taylor C.G."/>
        </authorList>
    </citation>
    <scope>NUCLEOTIDE SEQUENCE [LARGE SCALE GENOMIC DNA]</scope>
    <source>
        <strain evidence="1 2">48H11</strain>
    </source>
</reference>
<organism evidence="1 2">
    <name type="scientific">Pseudomonas brassicacearum</name>
    <dbReference type="NCBI Taxonomy" id="930166"/>
    <lineage>
        <taxon>Bacteria</taxon>
        <taxon>Pseudomonadati</taxon>
        <taxon>Pseudomonadota</taxon>
        <taxon>Gammaproteobacteria</taxon>
        <taxon>Pseudomonadales</taxon>
        <taxon>Pseudomonadaceae</taxon>
        <taxon>Pseudomonas</taxon>
    </lineage>
</organism>
<comment type="caution">
    <text evidence="1">The sequence shown here is derived from an EMBL/GenBank/DDBJ whole genome shotgun (WGS) entry which is preliminary data.</text>
</comment>
<proteinExistence type="predicted"/>
<dbReference type="AlphaFoldDB" id="A0A423GWB4"/>
<evidence type="ECO:0000313" key="2">
    <source>
        <dbReference type="Proteomes" id="UP000286071"/>
    </source>
</evidence>
<sequence length="62" mass="7207">MAFCYEDFWRIWGVLKHFFDSMLKKEPPLILRQIGVADRAAFEVGIFSINMEAERPAPHSPP</sequence>
<name>A0A423GWB4_9PSED</name>
<gene>
    <name evidence="1" type="ORF">BK659_25690</name>
</gene>